<evidence type="ECO:0000256" key="1">
    <source>
        <dbReference type="SAM" id="MobiDB-lite"/>
    </source>
</evidence>
<organism evidence="2 3">
    <name type="scientific">Roridomyces roridus</name>
    <dbReference type="NCBI Taxonomy" id="1738132"/>
    <lineage>
        <taxon>Eukaryota</taxon>
        <taxon>Fungi</taxon>
        <taxon>Dikarya</taxon>
        <taxon>Basidiomycota</taxon>
        <taxon>Agaricomycotina</taxon>
        <taxon>Agaricomycetes</taxon>
        <taxon>Agaricomycetidae</taxon>
        <taxon>Agaricales</taxon>
        <taxon>Marasmiineae</taxon>
        <taxon>Mycenaceae</taxon>
        <taxon>Roridomyces</taxon>
    </lineage>
</organism>
<feature type="region of interest" description="Disordered" evidence="1">
    <location>
        <begin position="185"/>
        <end position="214"/>
    </location>
</feature>
<protein>
    <submittedName>
        <fullName evidence="2">Uncharacterized protein</fullName>
    </submittedName>
</protein>
<feature type="compositionally biased region" description="Polar residues" evidence="1">
    <location>
        <begin position="202"/>
        <end position="214"/>
    </location>
</feature>
<dbReference type="EMBL" id="JARKIF010000011">
    <property type="protein sequence ID" value="KAJ7627336.1"/>
    <property type="molecule type" value="Genomic_DNA"/>
</dbReference>
<evidence type="ECO:0000313" key="3">
    <source>
        <dbReference type="Proteomes" id="UP001221142"/>
    </source>
</evidence>
<dbReference type="AlphaFoldDB" id="A0AAD7FJI4"/>
<dbReference type="Proteomes" id="UP001221142">
    <property type="component" value="Unassembled WGS sequence"/>
</dbReference>
<accession>A0AAD7FJI4</accession>
<evidence type="ECO:0000313" key="2">
    <source>
        <dbReference type="EMBL" id="KAJ7627336.1"/>
    </source>
</evidence>
<sequence>MVMSETGRVRGSCMVYTFRSRNNGWWMGRLVVNGEVVRVPLSPVATWGEILASSVVLVRFVALVKDGEEEAQGYCGAQDGEEEQIAEEEGLEAEERPAEGAERRGCCTCGSGGAQGVGSSDDDKRCAGHRQRSVAWFQVTSLGPVIPSVTLPSEADSVENLTEVCGKATPGVLISQFIFQTDTSNQMTSDIGQGGGERSRYEFNQQGPTITSIN</sequence>
<name>A0AAD7FJI4_9AGAR</name>
<comment type="caution">
    <text evidence="2">The sequence shown here is derived from an EMBL/GenBank/DDBJ whole genome shotgun (WGS) entry which is preliminary data.</text>
</comment>
<keyword evidence="3" id="KW-1185">Reference proteome</keyword>
<proteinExistence type="predicted"/>
<gene>
    <name evidence="2" type="ORF">FB45DRAFT_1004813</name>
</gene>
<reference evidence="2" key="1">
    <citation type="submission" date="2023-03" db="EMBL/GenBank/DDBJ databases">
        <title>Massive genome expansion in bonnet fungi (Mycena s.s.) driven by repeated elements and novel gene families across ecological guilds.</title>
        <authorList>
            <consortium name="Lawrence Berkeley National Laboratory"/>
            <person name="Harder C.B."/>
            <person name="Miyauchi S."/>
            <person name="Viragh M."/>
            <person name="Kuo A."/>
            <person name="Thoen E."/>
            <person name="Andreopoulos B."/>
            <person name="Lu D."/>
            <person name="Skrede I."/>
            <person name="Drula E."/>
            <person name="Henrissat B."/>
            <person name="Morin E."/>
            <person name="Kohler A."/>
            <person name="Barry K."/>
            <person name="LaButti K."/>
            <person name="Morin E."/>
            <person name="Salamov A."/>
            <person name="Lipzen A."/>
            <person name="Mereny Z."/>
            <person name="Hegedus B."/>
            <person name="Baldrian P."/>
            <person name="Stursova M."/>
            <person name="Weitz H."/>
            <person name="Taylor A."/>
            <person name="Grigoriev I.V."/>
            <person name="Nagy L.G."/>
            <person name="Martin F."/>
            <person name="Kauserud H."/>
        </authorList>
    </citation>
    <scope>NUCLEOTIDE SEQUENCE</scope>
    <source>
        <strain evidence="2">9284</strain>
    </source>
</reference>